<dbReference type="InterPro" id="IPR001645">
    <property type="entry name" value="Folylpolyglutamate_synth"/>
</dbReference>
<comment type="similarity">
    <text evidence="1">Belongs to the folylpolyglutamate synthase family.</text>
</comment>
<dbReference type="AlphaFoldDB" id="A0A6G2DD47"/>
<dbReference type="GO" id="GO:0005524">
    <property type="term" value="F:ATP binding"/>
    <property type="evidence" value="ECO:0007669"/>
    <property type="project" value="UniProtKB-KW"/>
</dbReference>
<keyword evidence="4" id="KW-0067">ATP-binding</keyword>
<gene>
    <name evidence="5" type="ORF">GM540_09690</name>
</gene>
<dbReference type="Gene3D" id="3.40.1190.10">
    <property type="entry name" value="Mur-like, catalytic domain"/>
    <property type="match status" value="1"/>
</dbReference>
<proteinExistence type="inferred from homology"/>
<comment type="caution">
    <text evidence="5">The sequence shown here is derived from an EMBL/GenBank/DDBJ whole genome shotgun (WGS) entry which is preliminary data.</text>
</comment>
<dbReference type="EMBL" id="WNHQ01000956">
    <property type="protein sequence ID" value="MTV74245.1"/>
    <property type="molecule type" value="Genomic_DNA"/>
</dbReference>
<evidence type="ECO:0000256" key="1">
    <source>
        <dbReference type="ARBA" id="ARBA00008276"/>
    </source>
</evidence>
<dbReference type="SUPFAM" id="SSF53623">
    <property type="entry name" value="MurD-like peptide ligases, catalytic domain"/>
    <property type="match status" value="1"/>
</dbReference>
<organism evidence="5 6">
    <name type="scientific">Streptococcus pneumoniae</name>
    <dbReference type="NCBI Taxonomy" id="1313"/>
    <lineage>
        <taxon>Bacteria</taxon>
        <taxon>Bacillati</taxon>
        <taxon>Bacillota</taxon>
        <taxon>Bacilli</taxon>
        <taxon>Lactobacillales</taxon>
        <taxon>Streptococcaceae</taxon>
        <taxon>Streptococcus</taxon>
    </lineage>
</organism>
<evidence type="ECO:0000256" key="3">
    <source>
        <dbReference type="ARBA" id="ARBA00022741"/>
    </source>
</evidence>
<dbReference type="InterPro" id="IPR036565">
    <property type="entry name" value="Mur-like_cat_sf"/>
</dbReference>
<evidence type="ECO:0000313" key="5">
    <source>
        <dbReference type="EMBL" id="MTV74245.1"/>
    </source>
</evidence>
<dbReference type="PANTHER" id="PTHR11136:SF0">
    <property type="entry name" value="DIHYDROFOLATE SYNTHETASE-RELATED"/>
    <property type="match status" value="1"/>
</dbReference>
<dbReference type="Proteomes" id="UP000483094">
    <property type="component" value="Unassembled WGS sequence"/>
</dbReference>
<dbReference type="GO" id="GO:0005737">
    <property type="term" value="C:cytoplasm"/>
    <property type="evidence" value="ECO:0007669"/>
    <property type="project" value="TreeGrafter"/>
</dbReference>
<sequence>MFEVEEWLHSRIGLNFRSGLGRMQQAVDLLGNPEQSYPIIHVTGTNGKGSTIAFMRELFMGHGKKVATFTSP</sequence>
<protein>
    <submittedName>
        <fullName evidence="5">Bifunctional folylpolyglutamate synthase/dihydrofolate synthase</fullName>
    </submittedName>
</protein>
<keyword evidence="2" id="KW-0436">Ligase</keyword>
<name>A0A6G2DD47_STREE</name>
<accession>A0A6G2DD47</accession>
<evidence type="ECO:0000313" key="6">
    <source>
        <dbReference type="Proteomes" id="UP000483094"/>
    </source>
</evidence>
<evidence type="ECO:0000256" key="4">
    <source>
        <dbReference type="ARBA" id="ARBA00022840"/>
    </source>
</evidence>
<evidence type="ECO:0000256" key="2">
    <source>
        <dbReference type="ARBA" id="ARBA00022598"/>
    </source>
</evidence>
<feature type="non-terminal residue" evidence="5">
    <location>
        <position position="72"/>
    </location>
</feature>
<dbReference type="GO" id="GO:0008841">
    <property type="term" value="F:dihydrofolate synthase activity"/>
    <property type="evidence" value="ECO:0007669"/>
    <property type="project" value="TreeGrafter"/>
</dbReference>
<dbReference type="GO" id="GO:0004326">
    <property type="term" value="F:tetrahydrofolylpolyglutamate synthase activity"/>
    <property type="evidence" value="ECO:0007669"/>
    <property type="project" value="InterPro"/>
</dbReference>
<reference evidence="5 6" key="1">
    <citation type="submission" date="2019-11" db="EMBL/GenBank/DDBJ databases">
        <title>Growth characteristics of pneumococcus vary with the chemical composition of the capsule and with environmental conditions.</title>
        <authorList>
            <person name="Tothpal A."/>
            <person name="Desobry K."/>
            <person name="Joshi S."/>
            <person name="Wyllie A.L."/>
            <person name="Weinberger D.M."/>
        </authorList>
    </citation>
    <scope>NUCLEOTIDE SEQUENCE [LARGE SCALE GENOMIC DNA]</scope>
    <source>
        <strain evidence="6">pnumococcus19F</strain>
    </source>
</reference>
<keyword evidence="3" id="KW-0547">Nucleotide-binding</keyword>
<dbReference type="PANTHER" id="PTHR11136">
    <property type="entry name" value="FOLYLPOLYGLUTAMATE SYNTHASE-RELATED"/>
    <property type="match status" value="1"/>
</dbReference>